<dbReference type="GO" id="GO:0019915">
    <property type="term" value="P:lipid storage"/>
    <property type="evidence" value="ECO:0007669"/>
    <property type="project" value="TreeGrafter"/>
</dbReference>
<dbReference type="Pfam" id="PF03036">
    <property type="entry name" value="Perilipin"/>
    <property type="match status" value="1"/>
</dbReference>
<dbReference type="OrthoDB" id="376826at2759"/>
<dbReference type="SUPFAM" id="SSF109775">
    <property type="entry name" value="Mannose-6-phosphate receptor binding protein 1 (Tip47), C-terminal domain"/>
    <property type="match status" value="1"/>
</dbReference>
<evidence type="ECO:0000256" key="2">
    <source>
        <dbReference type="ARBA" id="ARBA00006311"/>
    </source>
</evidence>
<protein>
    <recommendedName>
        <fullName evidence="4">Perilipin</fullName>
    </recommendedName>
</protein>
<dbReference type="Proteomes" id="UP000515159">
    <property type="component" value="Chromosome 1"/>
</dbReference>
<reference evidence="6" key="1">
    <citation type="submission" date="2025-08" db="UniProtKB">
        <authorList>
            <consortium name="RefSeq"/>
        </authorList>
    </citation>
    <scope>IDENTIFICATION</scope>
</reference>
<dbReference type="AlphaFoldDB" id="A0A6P8P3S3"/>
<gene>
    <name evidence="6" type="primary">LOC117348071</name>
</gene>
<dbReference type="GO" id="GO:0005811">
    <property type="term" value="C:lipid droplet"/>
    <property type="evidence" value="ECO:0007669"/>
    <property type="project" value="UniProtKB-SubCell"/>
</dbReference>
<dbReference type="InterPro" id="IPR004279">
    <property type="entry name" value="Perilipin"/>
</dbReference>
<evidence type="ECO:0000313" key="5">
    <source>
        <dbReference type="Proteomes" id="UP000515159"/>
    </source>
</evidence>
<evidence type="ECO:0000313" key="6">
    <source>
        <dbReference type="RefSeq" id="XP_033775620.1"/>
    </source>
</evidence>
<sequence>MMKSKSFISREMASVAAVTQQNVVVRVVNLPLVSSTCAMVSSAYTSTKENHPYLKSACEVAEKGVKTITAAALISAKPVIRKLEPKIALANNYACVGLDRIEAKLPILHQPADKLAANATDMLIHAKDSVAHTINGVMEVTKATVSGSVNTVLGSHMVQMVSTGVDAALNKSEALVDHYLPLTAEEAANEATRVEGSEAATQKPGYIRLWLLSSKVHKRVYDQILMSIKDAKCKSQDAIVRLFHIIDLTEYAKIKKRLHQSLVEWKESVEQKDEEMPSMEPLELLFLGLAYDLNHHLQKTCLTLVLSIQHLPQNIQDQFQHLYTMARNIYQNSHWATTFRDVSEQLFISSRGQLKKMKGILDEVMEYLGKTPLNWLLGPLYSQLQHAEHKGEEGTTQ</sequence>
<evidence type="ECO:0000256" key="4">
    <source>
        <dbReference type="PIRNR" id="PIRNR036881"/>
    </source>
</evidence>
<dbReference type="PIRSF" id="PIRSF036881">
    <property type="entry name" value="PAT"/>
    <property type="match status" value="1"/>
</dbReference>
<comment type="similarity">
    <text evidence="2 4">Belongs to the perilipin family.</text>
</comment>
<dbReference type="Gene3D" id="1.20.120.340">
    <property type="entry name" value="Flagellar protein FliS"/>
    <property type="match status" value="1"/>
</dbReference>
<proteinExistence type="inferred from homology"/>
<comment type="subcellular location">
    <subcellularLocation>
        <location evidence="1">Lipid droplet</location>
    </subcellularLocation>
</comment>
<dbReference type="GO" id="GO:0005829">
    <property type="term" value="C:cytosol"/>
    <property type="evidence" value="ECO:0007669"/>
    <property type="project" value="TreeGrafter"/>
</dbReference>
<dbReference type="RefSeq" id="XP_033775620.1">
    <property type="nucleotide sequence ID" value="XM_033919729.1"/>
</dbReference>
<accession>A0A6P8P3S3</accession>
<dbReference type="Gene3D" id="3.30.720.170">
    <property type="entry name" value="Perilipin, alpha-beta domain"/>
    <property type="match status" value="1"/>
</dbReference>
<evidence type="ECO:0000256" key="1">
    <source>
        <dbReference type="ARBA" id="ARBA00004502"/>
    </source>
</evidence>
<name>A0A6P8P3S3_GEOSA</name>
<dbReference type="PANTHER" id="PTHR14024:SF25">
    <property type="entry name" value="PERILIPIN-2"/>
    <property type="match status" value="1"/>
</dbReference>
<dbReference type="GeneID" id="117348071"/>
<keyword evidence="5" id="KW-1185">Reference proteome</keyword>
<evidence type="ECO:0000256" key="3">
    <source>
        <dbReference type="ARBA" id="ARBA00022677"/>
    </source>
</evidence>
<dbReference type="GO" id="GO:0010890">
    <property type="term" value="P:positive regulation of triglyceride storage"/>
    <property type="evidence" value="ECO:0007669"/>
    <property type="project" value="TreeGrafter"/>
</dbReference>
<organism evidence="5 6">
    <name type="scientific">Geotrypetes seraphini</name>
    <name type="common">Gaboon caecilian</name>
    <name type="synonym">Caecilia seraphini</name>
    <dbReference type="NCBI Taxonomy" id="260995"/>
    <lineage>
        <taxon>Eukaryota</taxon>
        <taxon>Metazoa</taxon>
        <taxon>Chordata</taxon>
        <taxon>Craniata</taxon>
        <taxon>Vertebrata</taxon>
        <taxon>Euteleostomi</taxon>
        <taxon>Amphibia</taxon>
        <taxon>Gymnophiona</taxon>
        <taxon>Geotrypetes</taxon>
    </lineage>
</organism>
<dbReference type="KEGG" id="gsh:117348071"/>
<dbReference type="PANTHER" id="PTHR14024">
    <property type="entry name" value="PERILIPIN"/>
    <property type="match status" value="1"/>
</dbReference>
<keyword evidence="3" id="KW-0551">Lipid droplet</keyword>
<dbReference type="InParanoid" id="A0A6P8P3S3"/>